<keyword evidence="2" id="KW-1185">Reference proteome</keyword>
<accession>A0A290Q4C7</accession>
<dbReference type="Proteomes" id="UP000217265">
    <property type="component" value="Chromosome"/>
</dbReference>
<organism evidence="1 2">
    <name type="scientific">Nibricoccus aquaticus</name>
    <dbReference type="NCBI Taxonomy" id="2576891"/>
    <lineage>
        <taxon>Bacteria</taxon>
        <taxon>Pseudomonadati</taxon>
        <taxon>Verrucomicrobiota</taxon>
        <taxon>Opitutia</taxon>
        <taxon>Opitutales</taxon>
        <taxon>Opitutaceae</taxon>
        <taxon>Nibricoccus</taxon>
    </lineage>
</organism>
<dbReference type="EMBL" id="CP023344">
    <property type="protein sequence ID" value="ATC63147.1"/>
    <property type="molecule type" value="Genomic_DNA"/>
</dbReference>
<evidence type="ECO:0000313" key="1">
    <source>
        <dbReference type="EMBL" id="ATC63147.1"/>
    </source>
</evidence>
<evidence type="ECO:0000313" key="2">
    <source>
        <dbReference type="Proteomes" id="UP000217265"/>
    </source>
</evidence>
<dbReference type="KEGG" id="vbh:CMV30_03785"/>
<proteinExistence type="predicted"/>
<protein>
    <submittedName>
        <fullName evidence="1">Uncharacterized protein</fullName>
    </submittedName>
</protein>
<gene>
    <name evidence="1" type="ORF">CMV30_03785</name>
</gene>
<name>A0A290Q4C7_9BACT</name>
<sequence length="100" mass="11526">MVPILGLVVGMPDDDVEPEMINQAFRKRDAETLLALLDRLEPKFKYTPAFVHIRLARTLLKRINRVQAKPESAKAHELTKTWDEMGQKIFDMHLAISRSL</sequence>
<dbReference type="AlphaFoldDB" id="A0A290Q4C7"/>
<reference evidence="1 2" key="1">
    <citation type="submission" date="2017-09" db="EMBL/GenBank/DDBJ databases">
        <title>Complete genome sequence of Verrucomicrobial strain HZ-65, isolated from freshwater.</title>
        <authorList>
            <person name="Choi A."/>
        </authorList>
    </citation>
    <scope>NUCLEOTIDE SEQUENCE [LARGE SCALE GENOMIC DNA]</scope>
    <source>
        <strain evidence="1 2">HZ-65</strain>
    </source>
</reference>